<sequence>MKNNHLSILGASLILGVCFIVGCLVISHEKAGSNGNALQAQNTLQQQDKALMTLQEAAYFLGLEEEQVLNIMKAENAILSNNGPFTKAKLPYIKIDDEFLFTREDLLNWIRTATAEKRVYSGIKLLN</sequence>
<feature type="transmembrane region" description="Helical" evidence="1">
    <location>
        <begin position="6"/>
        <end position="26"/>
    </location>
</feature>
<accession>A0ABX3H8F0</accession>
<reference evidence="2 3" key="1">
    <citation type="submission" date="2016-10" db="EMBL/GenBank/DDBJ databases">
        <title>Paenibacillus species isolates.</title>
        <authorList>
            <person name="Beno S.M."/>
        </authorList>
    </citation>
    <scope>NUCLEOTIDE SEQUENCE [LARGE SCALE GENOMIC DNA]</scope>
    <source>
        <strain evidence="2 3">FSL H7-0744</strain>
    </source>
</reference>
<evidence type="ECO:0000256" key="1">
    <source>
        <dbReference type="SAM" id="Phobius"/>
    </source>
</evidence>
<keyword evidence="1" id="KW-0812">Transmembrane</keyword>
<comment type="caution">
    <text evidence="2">The sequence shown here is derived from an EMBL/GenBank/DDBJ whole genome shotgun (WGS) entry which is preliminary data.</text>
</comment>
<dbReference type="EMBL" id="MPTB01000023">
    <property type="protein sequence ID" value="OMD45915.1"/>
    <property type="molecule type" value="Genomic_DNA"/>
</dbReference>
<evidence type="ECO:0000313" key="3">
    <source>
        <dbReference type="Proteomes" id="UP000187412"/>
    </source>
</evidence>
<protein>
    <recommendedName>
        <fullName evidence="4">Helix-turn-helix domain-containing protein</fullName>
    </recommendedName>
</protein>
<keyword evidence="3" id="KW-1185">Reference proteome</keyword>
<proteinExistence type="predicted"/>
<name>A0ABX3H8F0_PAEBO</name>
<evidence type="ECO:0000313" key="2">
    <source>
        <dbReference type="EMBL" id="OMD45915.1"/>
    </source>
</evidence>
<organism evidence="2 3">
    <name type="scientific">Paenibacillus borealis</name>
    <dbReference type="NCBI Taxonomy" id="160799"/>
    <lineage>
        <taxon>Bacteria</taxon>
        <taxon>Bacillati</taxon>
        <taxon>Bacillota</taxon>
        <taxon>Bacilli</taxon>
        <taxon>Bacillales</taxon>
        <taxon>Paenibacillaceae</taxon>
        <taxon>Paenibacillus</taxon>
    </lineage>
</organism>
<keyword evidence="1" id="KW-0472">Membrane</keyword>
<evidence type="ECO:0008006" key="4">
    <source>
        <dbReference type="Google" id="ProtNLM"/>
    </source>
</evidence>
<dbReference type="PROSITE" id="PS51257">
    <property type="entry name" value="PROKAR_LIPOPROTEIN"/>
    <property type="match status" value="1"/>
</dbReference>
<dbReference type="Proteomes" id="UP000187412">
    <property type="component" value="Unassembled WGS sequence"/>
</dbReference>
<keyword evidence="1" id="KW-1133">Transmembrane helix</keyword>
<dbReference type="RefSeq" id="WP_076112132.1">
    <property type="nucleotide sequence ID" value="NZ_MPTB01000023.1"/>
</dbReference>
<gene>
    <name evidence="2" type="ORF">BSK56_18285</name>
</gene>